<accession>A0A8T1WEC2</accession>
<gene>
    <name evidence="1" type="ORF">PHYPSEUDO_009207</name>
</gene>
<proteinExistence type="predicted"/>
<comment type="caution">
    <text evidence="1">The sequence shown here is derived from an EMBL/GenBank/DDBJ whole genome shotgun (WGS) entry which is preliminary data.</text>
</comment>
<reference evidence="1" key="1">
    <citation type="submission" date="2021-02" db="EMBL/GenBank/DDBJ databases">
        <authorList>
            <person name="Palmer J.M."/>
        </authorList>
    </citation>
    <scope>NUCLEOTIDE SEQUENCE</scope>
    <source>
        <strain evidence="1">SCRP734</strain>
    </source>
</reference>
<dbReference type="EMBL" id="JAGDFM010000038">
    <property type="protein sequence ID" value="KAG7389949.1"/>
    <property type="molecule type" value="Genomic_DNA"/>
</dbReference>
<dbReference type="OrthoDB" id="94611at2759"/>
<dbReference type="Proteomes" id="UP000694044">
    <property type="component" value="Unassembled WGS sequence"/>
</dbReference>
<sequence length="251" mass="28048">MGAVLVCFGDHEPDFSEIRQRRERTPSEDSLLDRLQKTWSCGRLEDEDEDPAKCVRWDAFLLQSNRSTASSGSRMLSAFYSRVLEENDDCAFYVDGRGKRVKGAYLDRVELLDAYFLPSGRRRDLSTASPLAEALEMYSSSEDCFSTSSTMVSELDYWAGSSDASEERRLDARFLPPRPVFGRCSSLGSPVHAGLKIHRALTSPYQQEDACIARFQSPWSSPRAKLGGSRQFPSPRQFLPSVMGLAAMTAS</sequence>
<protein>
    <submittedName>
        <fullName evidence="1">Uncharacterized protein</fullName>
    </submittedName>
</protein>
<name>A0A8T1WEC2_9STRA</name>
<evidence type="ECO:0000313" key="1">
    <source>
        <dbReference type="EMBL" id="KAG7389949.1"/>
    </source>
</evidence>
<dbReference type="AlphaFoldDB" id="A0A8T1WEC2"/>
<evidence type="ECO:0000313" key="2">
    <source>
        <dbReference type="Proteomes" id="UP000694044"/>
    </source>
</evidence>
<keyword evidence="2" id="KW-1185">Reference proteome</keyword>
<organism evidence="1 2">
    <name type="scientific">Phytophthora pseudosyringae</name>
    <dbReference type="NCBI Taxonomy" id="221518"/>
    <lineage>
        <taxon>Eukaryota</taxon>
        <taxon>Sar</taxon>
        <taxon>Stramenopiles</taxon>
        <taxon>Oomycota</taxon>
        <taxon>Peronosporomycetes</taxon>
        <taxon>Peronosporales</taxon>
        <taxon>Peronosporaceae</taxon>
        <taxon>Phytophthora</taxon>
    </lineage>
</organism>